<gene>
    <name evidence="3" type="ORF">EQG49_09225</name>
</gene>
<organism evidence="3 4">
    <name type="scientific">Periweissella cryptocerci</name>
    <dbReference type="NCBI Taxonomy" id="2506420"/>
    <lineage>
        <taxon>Bacteria</taxon>
        <taxon>Bacillati</taxon>
        <taxon>Bacillota</taxon>
        <taxon>Bacilli</taxon>
        <taxon>Lactobacillales</taxon>
        <taxon>Lactobacillaceae</taxon>
        <taxon>Periweissella</taxon>
    </lineage>
</organism>
<proteinExistence type="predicted"/>
<accession>A0A4P6YV99</accession>
<reference evidence="4" key="1">
    <citation type="submission" date="2019-03" db="EMBL/GenBank/DDBJ databases">
        <title>Weissella sp. 26KH-42 Genome sequencing.</title>
        <authorList>
            <person name="Heo J."/>
            <person name="Kim S.-J."/>
            <person name="Kim J.-S."/>
            <person name="Hong S.-B."/>
            <person name="Kwon S.-W."/>
        </authorList>
    </citation>
    <scope>NUCLEOTIDE SEQUENCE [LARGE SCALE GENOMIC DNA]</scope>
    <source>
        <strain evidence="4">26KH-42</strain>
    </source>
</reference>
<feature type="domain" description="MucBP" evidence="2">
    <location>
        <begin position="52"/>
        <end position="109"/>
    </location>
</feature>
<feature type="domain" description="MucBP" evidence="2">
    <location>
        <begin position="121"/>
        <end position="171"/>
    </location>
</feature>
<name>A0A4P6YV99_9LACO</name>
<sequence length="335" mass="36830">MNKIIKKLFLVTISAGLIWGVVPFTSVVTGQTVSANKKVKKVKKVKKAQKVNITVKYVSGNKILKSTKVKVNKGKKFKAKKLSFSGYKAPKKIKAVKVSKPKTIKIKYTAKKYKITLKHVNGSKILKKTTKQVKYGTKYKVSPEKFTGLKHISSSVSSFTVKGNRTITLKYAKNASIGSLNNPVPYGKTIKIKDKYGYTQTIGLVTSTKLLDHFISVGVAIHQKTGFNFYHSDDADLATKSGVYVTEGYSDSYWGSSVFPTSEKVYAGETLAGIITFDSTHISNNKVDNYLVKYSVMDADPVYLAVKGGSSNLDVNDLIKNTNKSNINLLGTKLP</sequence>
<dbReference type="InterPro" id="IPR009459">
    <property type="entry name" value="MucBP_dom"/>
</dbReference>
<evidence type="ECO:0000259" key="2">
    <source>
        <dbReference type="Pfam" id="PF06458"/>
    </source>
</evidence>
<evidence type="ECO:0000313" key="3">
    <source>
        <dbReference type="EMBL" id="QBO36637.1"/>
    </source>
</evidence>
<evidence type="ECO:0000313" key="4">
    <source>
        <dbReference type="Proteomes" id="UP000292886"/>
    </source>
</evidence>
<dbReference type="RefSeq" id="WP_133363714.1">
    <property type="nucleotide sequence ID" value="NZ_CP037940.1"/>
</dbReference>
<dbReference type="Pfam" id="PF06458">
    <property type="entry name" value="MucBP"/>
    <property type="match status" value="2"/>
</dbReference>
<keyword evidence="1" id="KW-0677">Repeat</keyword>
<evidence type="ECO:0000256" key="1">
    <source>
        <dbReference type="ARBA" id="ARBA00022737"/>
    </source>
</evidence>
<dbReference type="AlphaFoldDB" id="A0A4P6YV99"/>
<keyword evidence="4" id="KW-1185">Reference proteome</keyword>
<dbReference type="EMBL" id="CP037940">
    <property type="protein sequence ID" value="QBO36637.1"/>
    <property type="molecule type" value="Genomic_DNA"/>
</dbReference>
<protein>
    <recommendedName>
        <fullName evidence="2">MucBP domain-containing protein</fullName>
    </recommendedName>
</protein>
<dbReference type="KEGG" id="wei:EQG49_09225"/>
<dbReference type="Proteomes" id="UP000292886">
    <property type="component" value="Chromosome"/>
</dbReference>